<reference evidence="2" key="1">
    <citation type="journal article" date="2014" name="Cell">
        <title>The Architecture of a Scrambled Genome Reveals Massive Levels of Genomic Rearrangement during Development.</title>
        <authorList>
            <person name="Chen X."/>
            <person name="Bracht J.R."/>
            <person name="Goldman A.D."/>
            <person name="Dolzhenko E."/>
            <person name="Clay D.M."/>
            <person name="Swart E.C."/>
            <person name="Perlman D.H."/>
            <person name="Doak T.G."/>
            <person name="Stuart A."/>
            <person name="Amemiya C.T."/>
            <person name="Sebra R.P."/>
            <person name="Landweber L.F."/>
        </authorList>
    </citation>
    <scope>NUCLEOTIDE SEQUENCE [LARGE SCALE GENOMIC DNA]</scope>
    <source>
        <strain evidence="2">JRB310</strain>
    </source>
</reference>
<evidence type="ECO:0000313" key="1">
    <source>
        <dbReference type="EMBL" id="KEJ83071.1"/>
    </source>
</evidence>
<evidence type="ECO:0000313" key="2">
    <source>
        <dbReference type="Proteomes" id="UP000053232"/>
    </source>
</evidence>
<organism evidence="1 2">
    <name type="scientific">Oxytricha trifallax</name>
    <dbReference type="NCBI Taxonomy" id="1172189"/>
    <lineage>
        <taxon>Eukaryota</taxon>
        <taxon>Sar</taxon>
        <taxon>Alveolata</taxon>
        <taxon>Ciliophora</taxon>
        <taxon>Intramacronucleata</taxon>
        <taxon>Spirotrichea</taxon>
        <taxon>Stichotrichia</taxon>
        <taxon>Sporadotrichida</taxon>
        <taxon>Oxytrichidae</taxon>
        <taxon>Oxytrichinae</taxon>
        <taxon>Oxytricha</taxon>
    </lineage>
</organism>
<dbReference type="Proteomes" id="UP000053232">
    <property type="component" value="Unassembled WGS sequence"/>
</dbReference>
<protein>
    <submittedName>
        <fullName evidence="1">Uncharacterized protein</fullName>
    </submittedName>
</protein>
<proteinExistence type="predicted"/>
<dbReference type="EMBL" id="ARYC01000651">
    <property type="protein sequence ID" value="KEJ83071.1"/>
    <property type="molecule type" value="Genomic_DNA"/>
</dbReference>
<name>A0A073I0V8_9SPIT</name>
<accession>A0A073I0V8</accession>
<keyword evidence="2" id="KW-1185">Reference proteome</keyword>
<gene>
    <name evidence="1" type="ORF">OXYTRIMIC_346</name>
</gene>
<dbReference type="AlphaFoldDB" id="A0A073I0V8"/>
<sequence>MNTIKSRIGPEYLENRGKQLKLMKCAQEEEENTIEEESDQENKYGYQALCKEDLIKYTLNMFDFVNDKLLNIQLH</sequence>
<comment type="caution">
    <text evidence="1">The sequence shown here is derived from an EMBL/GenBank/DDBJ whole genome shotgun (WGS) entry which is preliminary data.</text>
</comment>